<reference evidence="2" key="1">
    <citation type="submission" date="2023-08" db="EMBL/GenBank/DDBJ databases">
        <title>Black Yeasts Isolated from many extreme environments.</title>
        <authorList>
            <person name="Coleine C."/>
            <person name="Stajich J.E."/>
            <person name="Selbmann L."/>
        </authorList>
    </citation>
    <scope>NUCLEOTIDE SEQUENCE</scope>
    <source>
        <strain evidence="2">CCFEE 5810</strain>
    </source>
</reference>
<comment type="caution">
    <text evidence="2">The sequence shown here is derived from an EMBL/GenBank/DDBJ whole genome shotgun (WGS) entry which is preliminary data.</text>
</comment>
<gene>
    <name evidence="2" type="ORF">LTR97_003360</name>
</gene>
<sequence length="801" mass="89289">MLSPALRRAHGQLQGHRQWLTAFASETRQASGFRANGSSISSGPWRQSSRNISATACVSSIRSNFYWRKRQQYELNRNQPQAYKRPETADVDIEFIEFNNDFREAINDVDFKTVIKLFPEARKRQVLTGTLLWRTVQCVHEGLRRVKRDREDDGRREAIEDLIAFAEQLSNAVRKSDLEPDRRAHLHLLAIFKEGGAQAQGIAFWEWLEEQDERYVGLDVYGGAIELLAIYGTPLRELEQMYERALQRFPASFNAYHLSPEAVVPDREQAIEIKGISMMLLQGILTARLLRGESQKAYLALDTALRLYPTLTPPRIFAMFIEERPLNEAYTVFALACRAGVVLPFDTARKVLTGLRASADMSSPDSHITALRQMLSVVYMYLGAGGSLTSNVVNEIIIAFTQTLRLDGVADLDVKQKKMLVSTTLDAIRKTLEIFARYGTKPGLSAFNSIIVNLGGHGQSKKIVTVALRDAQALLLRPNHVTRRSIVVAAGMLGDKDYVAQAWQDLVYNLELQSKRAELPDYNILVKAANASGAVDFAEQALEPAMKYIPQEVTQSMRDRLHNPVEEDQSSKNALDVSSLLEQMKQLSADLAVVDDRTVDRPTTQNFAEQLLPMTIPLLPLQQSVSEQEQKALYDELTTEQPAVDTPELAGLPTDALSTSEDSRADSESKPDIPATKTSVNTDSESDSPDPLPPPAPPASSTGLTFGSLRHENWKTINYMLALADHNDNAYNAAVDQAINAGIAPPKREAVLRRTALPEKPYLGLSDMATTDGESEDKGYDAQLRRPRQEILRLRGRTATK</sequence>
<evidence type="ECO:0000313" key="3">
    <source>
        <dbReference type="Proteomes" id="UP001310594"/>
    </source>
</evidence>
<dbReference type="Proteomes" id="UP001310594">
    <property type="component" value="Unassembled WGS sequence"/>
</dbReference>
<feature type="region of interest" description="Disordered" evidence="1">
    <location>
        <begin position="640"/>
        <end position="705"/>
    </location>
</feature>
<dbReference type="EMBL" id="JAVRQU010000004">
    <property type="protein sequence ID" value="KAK5704342.1"/>
    <property type="molecule type" value="Genomic_DNA"/>
</dbReference>
<dbReference type="AlphaFoldDB" id="A0AAN7W9U2"/>
<proteinExistence type="predicted"/>
<feature type="region of interest" description="Disordered" evidence="1">
    <location>
        <begin position="763"/>
        <end position="784"/>
    </location>
</feature>
<evidence type="ECO:0000313" key="2">
    <source>
        <dbReference type="EMBL" id="KAK5704342.1"/>
    </source>
</evidence>
<feature type="compositionally biased region" description="Basic and acidic residues" evidence="1">
    <location>
        <begin position="661"/>
        <end position="671"/>
    </location>
</feature>
<organism evidence="2 3">
    <name type="scientific">Elasticomyces elasticus</name>
    <dbReference type="NCBI Taxonomy" id="574655"/>
    <lineage>
        <taxon>Eukaryota</taxon>
        <taxon>Fungi</taxon>
        <taxon>Dikarya</taxon>
        <taxon>Ascomycota</taxon>
        <taxon>Pezizomycotina</taxon>
        <taxon>Dothideomycetes</taxon>
        <taxon>Dothideomycetidae</taxon>
        <taxon>Mycosphaerellales</taxon>
        <taxon>Teratosphaeriaceae</taxon>
        <taxon>Elasticomyces</taxon>
    </lineage>
</organism>
<protein>
    <recommendedName>
        <fullName evidence="4">Pentatricopeptide repeat protein</fullName>
    </recommendedName>
</protein>
<evidence type="ECO:0000256" key="1">
    <source>
        <dbReference type="SAM" id="MobiDB-lite"/>
    </source>
</evidence>
<name>A0AAN7W9U2_9PEZI</name>
<accession>A0AAN7W9U2</accession>
<evidence type="ECO:0008006" key="4">
    <source>
        <dbReference type="Google" id="ProtNLM"/>
    </source>
</evidence>